<organism evidence="1 2">
    <name type="scientific">Phellinidium pouzarii</name>
    <dbReference type="NCBI Taxonomy" id="167371"/>
    <lineage>
        <taxon>Eukaryota</taxon>
        <taxon>Fungi</taxon>
        <taxon>Dikarya</taxon>
        <taxon>Basidiomycota</taxon>
        <taxon>Agaricomycotina</taxon>
        <taxon>Agaricomycetes</taxon>
        <taxon>Hymenochaetales</taxon>
        <taxon>Hymenochaetaceae</taxon>
        <taxon>Phellinidium</taxon>
    </lineage>
</organism>
<feature type="non-terminal residue" evidence="1">
    <location>
        <position position="1"/>
    </location>
</feature>
<gene>
    <name evidence="1" type="ORF">EW145_g3084</name>
</gene>
<dbReference type="Gene3D" id="1.20.200.10">
    <property type="entry name" value="Fumarase/aspartase (Central domain)"/>
    <property type="match status" value="1"/>
</dbReference>
<comment type="caution">
    <text evidence="1">The sequence shown here is derived from an EMBL/GenBank/DDBJ whole genome shotgun (WGS) entry which is preliminary data.</text>
</comment>
<evidence type="ECO:0000313" key="1">
    <source>
        <dbReference type="EMBL" id="THH07866.1"/>
    </source>
</evidence>
<name>A0A4S4L8C5_9AGAM</name>
<reference evidence="1 2" key="1">
    <citation type="submission" date="2019-02" db="EMBL/GenBank/DDBJ databases">
        <title>Genome sequencing of the rare red list fungi Phellinidium pouzarii.</title>
        <authorList>
            <person name="Buettner E."/>
            <person name="Kellner H."/>
        </authorList>
    </citation>
    <scope>NUCLEOTIDE SEQUENCE [LARGE SCALE GENOMIC DNA]</scope>
    <source>
        <strain evidence="1 2">DSM 108285</strain>
    </source>
</reference>
<sequence>VYAYVRGAKQDGGLAVAMHGLENLGLFEGGLGRGKAEELRPEEERGRTIGMEVGVIYEAIRDGRMRGVLVGMFEGV</sequence>
<keyword evidence="2" id="KW-1185">Reference proteome</keyword>
<evidence type="ECO:0000313" key="2">
    <source>
        <dbReference type="Proteomes" id="UP000308199"/>
    </source>
</evidence>
<protein>
    <submittedName>
        <fullName evidence="1">Uncharacterized protein</fullName>
    </submittedName>
</protein>
<dbReference type="EMBL" id="SGPK01000123">
    <property type="protein sequence ID" value="THH07866.1"/>
    <property type="molecule type" value="Genomic_DNA"/>
</dbReference>
<proteinExistence type="predicted"/>
<dbReference type="Proteomes" id="UP000308199">
    <property type="component" value="Unassembled WGS sequence"/>
</dbReference>
<accession>A0A4S4L8C5</accession>
<dbReference type="OrthoDB" id="10051290at2759"/>
<dbReference type="AlphaFoldDB" id="A0A4S4L8C5"/>